<evidence type="ECO:0000259" key="2">
    <source>
        <dbReference type="Pfam" id="PF00329"/>
    </source>
</evidence>
<dbReference type="InterPro" id="IPR001268">
    <property type="entry name" value="NADH_UbQ_OxRdtase_30kDa_su"/>
</dbReference>
<feature type="domain" description="NADH:ubiquinone oxidoreductase 30kDa subunit" evidence="2">
    <location>
        <begin position="50"/>
        <end position="169"/>
    </location>
</feature>
<sequence>MKTRLSPECFNSLTVQFFHNQFLKSAATHSSIIPVNNIAIDTFYTICVSLDKTYLRSYLFFLKYHVLCQYDLLTDLTGVSNVSQEDKPYDVIYELLSIRFNNRLRVKVQAINNSVSTVSDIYLSANWSECELWDMYGIYPENHDRLIRLLTDYGFEGHPLRKDFPLSGYYDVRYNEFKKRVIIDKLELGQEYRIFDYKVSSDNRLFSKV</sequence>
<dbReference type="GO" id="GO:0008137">
    <property type="term" value="F:NADH dehydrogenase (ubiquinone) activity"/>
    <property type="evidence" value="ECO:0007669"/>
    <property type="project" value="InterPro"/>
</dbReference>
<evidence type="ECO:0000313" key="3">
    <source>
        <dbReference type="EMBL" id="ACX62028.1"/>
    </source>
</evidence>
<dbReference type="PANTHER" id="PTHR10884:SF14">
    <property type="entry name" value="NADH DEHYDROGENASE [UBIQUINONE] IRON-SULFUR PROTEIN 3, MITOCHONDRIAL"/>
    <property type="match status" value="1"/>
</dbReference>
<comment type="similarity">
    <text evidence="1">Belongs to the complex I 30 kDa subunit family.</text>
</comment>
<organism evidence="3">
    <name type="scientific">Ulnaria acus</name>
    <dbReference type="NCBI Taxonomy" id="1436140"/>
    <lineage>
        <taxon>Eukaryota</taxon>
        <taxon>Sar</taxon>
        <taxon>Stramenopiles</taxon>
        <taxon>Ochrophyta</taxon>
        <taxon>Bacillariophyta</taxon>
        <taxon>Fragilariophyceae</taxon>
        <taxon>Fragilariophycidae</taxon>
        <taxon>Licmophorales</taxon>
        <taxon>Ulnariaceae</taxon>
        <taxon>Ulnaria</taxon>
    </lineage>
</organism>
<name>D2JP99_9STRA</name>
<dbReference type="Pfam" id="PF00329">
    <property type="entry name" value="Complex1_30kDa"/>
    <property type="match status" value="1"/>
</dbReference>
<dbReference type="SUPFAM" id="SSF143243">
    <property type="entry name" value="Nqo5-like"/>
    <property type="match status" value="1"/>
</dbReference>
<dbReference type="GeneID" id="8690537"/>
<proteinExistence type="inferred from homology"/>
<accession>D2JP99</accession>
<dbReference type="InterPro" id="IPR037232">
    <property type="entry name" value="NADH_quin_OxRdtase_su_C/D-like"/>
</dbReference>
<reference evidence="3" key="1">
    <citation type="journal article" date="2010" name="Curr. Genet.">
        <title>Complete sequence of the mitochondrial genome of a diatom alga Synedra acus and comparative analysis of diatom mitochondrial genomes.</title>
        <authorList>
            <person name="Ravin N.V."/>
            <person name="Galachyants Y.P."/>
            <person name="Mardanov A.V."/>
            <person name="Beletsky A.V."/>
            <person name="Petrova D.P."/>
            <person name="Sherbakova T.A."/>
            <person name="Zakharova Y.R."/>
            <person name="Likhoshway Y.V."/>
            <person name="Skryabin K.G."/>
            <person name="Grachev M.A."/>
        </authorList>
    </citation>
    <scope>NUCLEOTIDE SEQUENCE [LARGE SCALE GENOMIC DNA]</scope>
</reference>
<dbReference type="Gene3D" id="3.30.460.80">
    <property type="entry name" value="NADH:ubiquinone oxidoreductase, 30kDa subunit"/>
    <property type="match status" value="1"/>
</dbReference>
<keyword evidence="3" id="KW-0496">Mitochondrion</keyword>
<geneLocation type="mitochondrion" evidence="3"/>
<dbReference type="EMBL" id="GU002153">
    <property type="protein sequence ID" value="ACX62028.1"/>
    <property type="molecule type" value="Genomic_DNA"/>
</dbReference>
<gene>
    <name evidence="3" type="primary">nad9</name>
</gene>
<dbReference type="RefSeq" id="YP_003359480.1">
    <property type="nucleotide sequence ID" value="NC_013710.1"/>
</dbReference>
<evidence type="ECO:0000256" key="1">
    <source>
        <dbReference type="ARBA" id="ARBA00007569"/>
    </source>
</evidence>
<protein>
    <submittedName>
        <fullName evidence="3">NADH dehydrogenase subunit 9</fullName>
    </submittedName>
</protein>
<dbReference type="PANTHER" id="PTHR10884">
    <property type="entry name" value="NADH DEHYDROGENASE UBIQUINONE IRON-SULFUR PROTEIN 3"/>
    <property type="match status" value="1"/>
</dbReference>
<dbReference type="AlphaFoldDB" id="D2JP99"/>